<dbReference type="Proteomes" id="UP000025241">
    <property type="component" value="Chromosome I"/>
</dbReference>
<dbReference type="InterPro" id="IPR021308">
    <property type="entry name" value="GfcB"/>
</dbReference>
<evidence type="ECO:0000313" key="3">
    <source>
        <dbReference type="Proteomes" id="UP000025241"/>
    </source>
</evidence>
<gene>
    <name evidence="2" type="ORF">PKB_1183</name>
</gene>
<dbReference type="PATRIC" id="fig|1301098.3.peg.1197"/>
<dbReference type="OrthoDB" id="7001949at2"/>
<reference evidence="2 3" key="1">
    <citation type="submission" date="2013-03" db="EMBL/GenBank/DDBJ databases">
        <authorList>
            <person name="Linke B."/>
        </authorList>
    </citation>
    <scope>NUCLEOTIDE SEQUENCE [LARGE SCALE GENOMIC DNA]</scope>
    <source>
        <strain evidence="2 3">B13</strain>
    </source>
</reference>
<dbReference type="STRING" id="1301098.PKB_1183"/>
<dbReference type="Pfam" id="PF11102">
    <property type="entry name" value="YjbF"/>
    <property type="match status" value="1"/>
</dbReference>
<dbReference type="PROSITE" id="PS51257">
    <property type="entry name" value="PROKAR_LIPOPROTEIN"/>
    <property type="match status" value="1"/>
</dbReference>
<dbReference type="HOGENOM" id="CLU_098990_0_0_6"/>
<dbReference type="eggNOG" id="ENOG502ZAMG">
    <property type="taxonomic scope" value="Bacteria"/>
</dbReference>
<proteinExistence type="predicted"/>
<dbReference type="RefSeq" id="WP_043249841.1">
    <property type="nucleotide sequence ID" value="NZ_HG322950.1"/>
</dbReference>
<dbReference type="KEGG" id="pkc:PKB_1183"/>
<protein>
    <recommendedName>
        <fullName evidence="4">Lipoprotein</fullName>
    </recommendedName>
</protein>
<evidence type="ECO:0008006" key="4">
    <source>
        <dbReference type="Google" id="ProtNLM"/>
    </source>
</evidence>
<keyword evidence="3" id="KW-1185">Reference proteome</keyword>
<name>A0A024HDI9_PSEKB</name>
<dbReference type="Gene3D" id="2.40.360.10">
    <property type="entry name" value="YmcC-like"/>
    <property type="match status" value="1"/>
</dbReference>
<dbReference type="AlphaFoldDB" id="A0A024HDI9"/>
<evidence type="ECO:0000313" key="2">
    <source>
        <dbReference type="EMBL" id="CDF82548.1"/>
    </source>
</evidence>
<feature type="chain" id="PRO_5001533066" description="Lipoprotein" evidence="1">
    <location>
        <begin position="25"/>
        <end position="219"/>
    </location>
</feature>
<feature type="signal peptide" evidence="1">
    <location>
        <begin position="1"/>
        <end position="24"/>
    </location>
</feature>
<organism evidence="2 3">
    <name type="scientific">Pseudomonas knackmussii (strain DSM 6978 / CCUG 54928 / LMG 23759 / B13)</name>
    <dbReference type="NCBI Taxonomy" id="1301098"/>
    <lineage>
        <taxon>Bacteria</taxon>
        <taxon>Pseudomonadati</taxon>
        <taxon>Pseudomonadota</taxon>
        <taxon>Gammaproteobacteria</taxon>
        <taxon>Pseudomonadales</taxon>
        <taxon>Pseudomonadaceae</taxon>
        <taxon>Pseudomonas</taxon>
    </lineage>
</organism>
<dbReference type="InterPro" id="IPR023373">
    <property type="entry name" value="YmcC_sf"/>
</dbReference>
<evidence type="ECO:0000256" key="1">
    <source>
        <dbReference type="SAM" id="SignalP"/>
    </source>
</evidence>
<reference evidence="2 3" key="2">
    <citation type="submission" date="2014-05" db="EMBL/GenBank/DDBJ databases">
        <title>Genome sequence of the 3-chlorobenzoate degrading bacterium Pseudomonas knackmussii B13 shows multiple evidence for horizontal gene transfer.</title>
        <authorList>
            <person name="Miyazaki R."/>
            <person name="Bertelli C."/>
            <person name="Falquet L."/>
            <person name="Robinson-Rechavi M."/>
            <person name="Gharib W."/>
            <person name="Roy S."/>
            <person name="Van der Meer J.R."/>
        </authorList>
    </citation>
    <scope>NUCLEOTIDE SEQUENCE [LARGE SCALE GENOMIC DNA]</scope>
    <source>
        <strain evidence="2 3">B13</strain>
    </source>
</reference>
<dbReference type="EMBL" id="HG322950">
    <property type="protein sequence ID" value="CDF82548.1"/>
    <property type="molecule type" value="Genomic_DNA"/>
</dbReference>
<accession>A0A024HDI9</accession>
<dbReference type="SUPFAM" id="SSF159270">
    <property type="entry name" value="YmcC-like"/>
    <property type="match status" value="1"/>
</dbReference>
<sequence length="219" mass="24203">MKILRFAALAGAALSLCACNPLMRASWDTMRAAVQGPQPLELNQAQVDALPYYQIKLQTQGGEAVLALVRLQGDLQYWLASSHQVVMMRDGLVVRTTGFADNLAGTRLGADSPFHTGLNKVADGQTSERWLDLASGYRYGVPVTSQFRKVGLERVSILERDYELLRVDEEISAPLLGFSATNRYWVDPQDGFVMQSLQQVTPDLQVAITQLRPYKGDGK</sequence>
<keyword evidence="1" id="KW-0732">Signal</keyword>